<proteinExistence type="predicted"/>
<gene>
    <name evidence="1" type="ORF">SDC9_136980</name>
</gene>
<protein>
    <submittedName>
        <fullName evidence="1">Uncharacterized protein</fullName>
    </submittedName>
</protein>
<dbReference type="EMBL" id="VSSQ01037229">
    <property type="protein sequence ID" value="MPM89865.1"/>
    <property type="molecule type" value="Genomic_DNA"/>
</dbReference>
<sequence length="88" mass="9799">MVHCRPLRAGRQVHALLLRERGVVGREPALDRAHIERAFLAAQHCLVDILNGLVHQSTEQHRAFADGRELQLLEEAVLLGAVLEHGDV</sequence>
<name>A0A645DKR5_9ZZZZ</name>
<comment type="caution">
    <text evidence="1">The sequence shown here is derived from an EMBL/GenBank/DDBJ whole genome shotgun (WGS) entry which is preliminary data.</text>
</comment>
<accession>A0A645DKR5</accession>
<dbReference type="AlphaFoldDB" id="A0A645DKR5"/>
<reference evidence="1" key="1">
    <citation type="submission" date="2019-08" db="EMBL/GenBank/DDBJ databases">
        <authorList>
            <person name="Kucharzyk K."/>
            <person name="Murdoch R.W."/>
            <person name="Higgins S."/>
            <person name="Loffler F."/>
        </authorList>
    </citation>
    <scope>NUCLEOTIDE SEQUENCE</scope>
</reference>
<evidence type="ECO:0000313" key="1">
    <source>
        <dbReference type="EMBL" id="MPM89865.1"/>
    </source>
</evidence>
<organism evidence="1">
    <name type="scientific">bioreactor metagenome</name>
    <dbReference type="NCBI Taxonomy" id="1076179"/>
    <lineage>
        <taxon>unclassified sequences</taxon>
        <taxon>metagenomes</taxon>
        <taxon>ecological metagenomes</taxon>
    </lineage>
</organism>